<dbReference type="Pfam" id="PF00072">
    <property type="entry name" value="Response_reg"/>
    <property type="match status" value="1"/>
</dbReference>
<evidence type="ECO:0000259" key="5">
    <source>
        <dbReference type="PROSITE" id="PS51832"/>
    </source>
</evidence>
<organism evidence="6 7">
    <name type="scientific">Candidatus Ruthenibacterium avium</name>
    <dbReference type="NCBI Taxonomy" id="2838751"/>
    <lineage>
        <taxon>Bacteria</taxon>
        <taxon>Bacillati</taxon>
        <taxon>Bacillota</taxon>
        <taxon>Clostridia</taxon>
        <taxon>Eubacteriales</taxon>
        <taxon>Oscillospiraceae</taxon>
        <taxon>Ruthenibacterium</taxon>
    </lineage>
</organism>
<reference evidence="6" key="2">
    <citation type="submission" date="2021-04" db="EMBL/GenBank/DDBJ databases">
        <authorList>
            <person name="Gilroy R."/>
        </authorList>
    </citation>
    <scope>NUCLEOTIDE SEQUENCE</scope>
    <source>
        <strain evidence="6">ChiBcec8-14828</strain>
    </source>
</reference>
<feature type="domain" description="Response regulatory" evidence="4">
    <location>
        <begin position="6"/>
        <end position="124"/>
    </location>
</feature>
<dbReference type="PANTHER" id="PTHR45228">
    <property type="entry name" value="CYCLIC DI-GMP PHOSPHODIESTERASE TM_0186-RELATED"/>
    <property type="match status" value="1"/>
</dbReference>
<dbReference type="InterPro" id="IPR011006">
    <property type="entry name" value="CheY-like_superfamily"/>
</dbReference>
<dbReference type="EMBL" id="DWYA01000040">
    <property type="protein sequence ID" value="HJB39568.1"/>
    <property type="molecule type" value="Genomic_DNA"/>
</dbReference>
<evidence type="ECO:0000259" key="4">
    <source>
        <dbReference type="PROSITE" id="PS50110"/>
    </source>
</evidence>
<dbReference type="SUPFAM" id="SSF52172">
    <property type="entry name" value="CheY-like"/>
    <property type="match status" value="1"/>
</dbReference>
<dbReference type="Pfam" id="PF13487">
    <property type="entry name" value="HD_5"/>
    <property type="match status" value="1"/>
</dbReference>
<dbReference type="SUPFAM" id="SSF109604">
    <property type="entry name" value="HD-domain/PDEase-like"/>
    <property type="match status" value="1"/>
</dbReference>
<evidence type="ECO:0000256" key="2">
    <source>
        <dbReference type="ARBA" id="ARBA00024867"/>
    </source>
</evidence>
<dbReference type="GO" id="GO:0000160">
    <property type="term" value="P:phosphorelay signal transduction system"/>
    <property type="evidence" value="ECO:0007669"/>
    <property type="project" value="InterPro"/>
</dbReference>
<reference evidence="6" key="1">
    <citation type="journal article" date="2021" name="PeerJ">
        <title>Extensive microbial diversity within the chicken gut microbiome revealed by metagenomics and culture.</title>
        <authorList>
            <person name="Gilroy R."/>
            <person name="Ravi A."/>
            <person name="Getino M."/>
            <person name="Pursley I."/>
            <person name="Horton D.L."/>
            <person name="Alikhan N.F."/>
            <person name="Baker D."/>
            <person name="Gharbi K."/>
            <person name="Hall N."/>
            <person name="Watson M."/>
            <person name="Adriaenssens E.M."/>
            <person name="Foster-Nyarko E."/>
            <person name="Jarju S."/>
            <person name="Secka A."/>
            <person name="Antonio M."/>
            <person name="Oren A."/>
            <person name="Chaudhuri R.R."/>
            <person name="La Ragione R."/>
            <person name="Hildebrand F."/>
            <person name="Pallen M.J."/>
        </authorList>
    </citation>
    <scope>NUCLEOTIDE SEQUENCE</scope>
    <source>
        <strain evidence="6">ChiBcec8-14828</strain>
    </source>
</reference>
<gene>
    <name evidence="6" type="ORF">H9943_04145</name>
</gene>
<comment type="function">
    <text evidence="2">May play the central regulatory role in sporulation. It may be an element of the effector pathway responsible for the activation of sporulation genes in response to nutritional stress. Spo0A may act in concert with spo0H (a sigma factor) to control the expression of some genes that are critical to the sporulation process.</text>
</comment>
<feature type="domain" description="HD-GYP" evidence="5">
    <location>
        <begin position="159"/>
        <end position="350"/>
    </location>
</feature>
<comment type="caution">
    <text evidence="6">The sequence shown here is derived from an EMBL/GenBank/DDBJ whole genome shotgun (WGS) entry which is preliminary data.</text>
</comment>
<name>A0A9D2M288_9FIRM</name>
<dbReference type="PANTHER" id="PTHR45228:SF5">
    <property type="entry name" value="CYCLIC DI-GMP PHOSPHODIESTERASE VC_1348-RELATED"/>
    <property type="match status" value="1"/>
</dbReference>
<dbReference type="PROSITE" id="PS50110">
    <property type="entry name" value="RESPONSE_REGULATORY"/>
    <property type="match status" value="1"/>
</dbReference>
<proteinExistence type="predicted"/>
<dbReference type="InterPro" id="IPR052020">
    <property type="entry name" value="Cyclic_di-GMP/3'3'-cGAMP_PDE"/>
</dbReference>
<accession>A0A9D2M288</accession>
<dbReference type="AlphaFoldDB" id="A0A9D2M288"/>
<sequence>MTNRDLLIVVDDSQIDLAILNEIFKDSFRVKCISAPKQAAAFIEEHHEEICLILLDIYLGHRQSGFSLLEELRRNSRTSRLPIILITSDANKDHVVSGMEAGAVDFLAKPVNPHTVQERVYNIIRQFWPSETLFLSKQSSDDSKDTFTLFPETITSKQALLALRPWLESLSLLCSLRPTLSFESMRRTAHMVSVLAKTYASYCHTVPLSGTDAVWIGIAASFFDIGLLALPDEVLSTRAESTYQKHTELGAQIFEASASMHPLFQHLSDICRWHHKDYDGAGWPVGEGGEAIPLSAQLTRTALLCTEYAQQLGEQASAQQILRLLQKDVGYAISEEMYENASLCADSLLS</sequence>
<protein>
    <recommendedName>
        <fullName evidence="1">Stage 0 sporulation protein A homolog</fullName>
    </recommendedName>
</protein>
<feature type="modified residue" description="4-aspartylphosphate" evidence="3">
    <location>
        <position position="56"/>
    </location>
</feature>
<keyword evidence="3" id="KW-0597">Phosphoprotein</keyword>
<dbReference type="Proteomes" id="UP000824209">
    <property type="component" value="Unassembled WGS sequence"/>
</dbReference>
<dbReference type="Gene3D" id="1.10.3210.10">
    <property type="entry name" value="Hypothetical protein af1432"/>
    <property type="match status" value="1"/>
</dbReference>
<evidence type="ECO:0000256" key="3">
    <source>
        <dbReference type="PROSITE-ProRule" id="PRU00169"/>
    </source>
</evidence>
<dbReference type="Gene3D" id="3.40.50.2300">
    <property type="match status" value="1"/>
</dbReference>
<dbReference type="SMART" id="SM00448">
    <property type="entry name" value="REC"/>
    <property type="match status" value="1"/>
</dbReference>
<evidence type="ECO:0000313" key="6">
    <source>
        <dbReference type="EMBL" id="HJB39568.1"/>
    </source>
</evidence>
<dbReference type="PROSITE" id="PS51832">
    <property type="entry name" value="HD_GYP"/>
    <property type="match status" value="1"/>
</dbReference>
<evidence type="ECO:0000256" key="1">
    <source>
        <dbReference type="ARBA" id="ARBA00018672"/>
    </source>
</evidence>
<evidence type="ECO:0000313" key="7">
    <source>
        <dbReference type="Proteomes" id="UP000824209"/>
    </source>
</evidence>
<dbReference type="InterPro" id="IPR037522">
    <property type="entry name" value="HD_GYP_dom"/>
</dbReference>
<dbReference type="InterPro" id="IPR001789">
    <property type="entry name" value="Sig_transdc_resp-reg_receiver"/>
</dbReference>